<accession>A0ABS2CTY6</accession>
<evidence type="ECO:0000313" key="2">
    <source>
        <dbReference type="EMBL" id="MBM6498390.1"/>
    </source>
</evidence>
<feature type="signal peptide" evidence="1">
    <location>
        <begin position="1"/>
        <end position="21"/>
    </location>
</feature>
<gene>
    <name evidence="2" type="ORF">H9X54_003620</name>
</gene>
<reference evidence="2 3" key="1">
    <citation type="submission" date="2021-02" db="EMBL/GenBank/DDBJ databases">
        <authorList>
            <person name="Jung H.S."/>
            <person name="Chun B.H."/>
            <person name="Jeon C.O."/>
        </authorList>
    </citation>
    <scope>NUCLEOTIDE SEQUENCE [LARGE SCALE GENOMIC DNA]</scope>
    <source>
        <strain evidence="2 3">LMG 25203</strain>
    </source>
</reference>
<sequence length="266" mass="30315">MKKITPLLALMLLASCNTVKTYYQVYKTQSQTVKSEGNTIAFEDANCKINYNLWAESGNAGFTFYNKTTEVIYLQLDQSFYVINDRAYDYYQNRIFIDTNHLATKTSNTVGFSQLGWLSLASYSTNTLSSNKTSGVEIIEAKVVAIPPKTSKTISEFQINQTLFRDCDLLRFPTSRQTSTKSFTEQASPIRFYNTITYTKGDKTNKVNNDFYVSEITNIGSKDAFSQERKTFCNQKGGGIQNVFKTAAPDKFYVTYTKTQLDTWKY</sequence>
<name>A0ABS2CTY6_9FLAO</name>
<feature type="chain" id="PRO_5046030996" description="Lipoprotein" evidence="1">
    <location>
        <begin position="22"/>
        <end position="266"/>
    </location>
</feature>
<dbReference type="EMBL" id="JACSOD020000425">
    <property type="protein sequence ID" value="MBM6498390.1"/>
    <property type="molecule type" value="Genomic_DNA"/>
</dbReference>
<dbReference type="PROSITE" id="PS51257">
    <property type="entry name" value="PROKAR_LIPOPROTEIN"/>
    <property type="match status" value="1"/>
</dbReference>
<keyword evidence="1" id="KW-0732">Signal</keyword>
<dbReference type="RefSeq" id="WP_187657666.1">
    <property type="nucleotide sequence ID" value="NZ_JACSOD020000425.1"/>
</dbReference>
<organism evidence="2 3">
    <name type="scientific">Flavobacterium macrobrachii</name>
    <dbReference type="NCBI Taxonomy" id="591204"/>
    <lineage>
        <taxon>Bacteria</taxon>
        <taxon>Pseudomonadati</taxon>
        <taxon>Bacteroidota</taxon>
        <taxon>Flavobacteriia</taxon>
        <taxon>Flavobacteriales</taxon>
        <taxon>Flavobacteriaceae</taxon>
        <taxon>Flavobacterium</taxon>
    </lineage>
</organism>
<dbReference type="Proteomes" id="UP000759529">
    <property type="component" value="Unassembled WGS sequence"/>
</dbReference>
<protein>
    <recommendedName>
        <fullName evidence="4">Lipoprotein</fullName>
    </recommendedName>
</protein>
<keyword evidence="3" id="KW-1185">Reference proteome</keyword>
<comment type="caution">
    <text evidence="2">The sequence shown here is derived from an EMBL/GenBank/DDBJ whole genome shotgun (WGS) entry which is preliminary data.</text>
</comment>
<proteinExistence type="predicted"/>
<evidence type="ECO:0008006" key="4">
    <source>
        <dbReference type="Google" id="ProtNLM"/>
    </source>
</evidence>
<evidence type="ECO:0000256" key="1">
    <source>
        <dbReference type="SAM" id="SignalP"/>
    </source>
</evidence>
<evidence type="ECO:0000313" key="3">
    <source>
        <dbReference type="Proteomes" id="UP000759529"/>
    </source>
</evidence>